<dbReference type="AlphaFoldDB" id="A0A1Y1YVL2"/>
<organism evidence="2 3">
    <name type="scientific">Clohesyomyces aquaticus</name>
    <dbReference type="NCBI Taxonomy" id="1231657"/>
    <lineage>
        <taxon>Eukaryota</taxon>
        <taxon>Fungi</taxon>
        <taxon>Dikarya</taxon>
        <taxon>Ascomycota</taxon>
        <taxon>Pezizomycotina</taxon>
        <taxon>Dothideomycetes</taxon>
        <taxon>Pleosporomycetidae</taxon>
        <taxon>Pleosporales</taxon>
        <taxon>Lindgomycetaceae</taxon>
        <taxon>Clohesyomyces</taxon>
    </lineage>
</organism>
<feature type="region of interest" description="Disordered" evidence="1">
    <location>
        <begin position="125"/>
        <end position="165"/>
    </location>
</feature>
<sequence length="165" mass="18109">MCMWISSVLSLDGLNDECIMWHGIWLRRELTRCGLALDCWNANSIGVDSARTSHRIVTKRRVSTSGVDSYDLLHLPTRIGVEKSHSASQPAPRSNHLGSVLGHADFYPHQTVYASPLSHLGGLKKISPFPGGPTSSLFSPEPRPDAKQDAAQLSPTQSERGRRNP</sequence>
<reference evidence="2 3" key="1">
    <citation type="submission" date="2016-07" db="EMBL/GenBank/DDBJ databases">
        <title>Pervasive Adenine N6-methylation of Active Genes in Fungi.</title>
        <authorList>
            <consortium name="DOE Joint Genome Institute"/>
            <person name="Mondo S.J."/>
            <person name="Dannebaum R.O."/>
            <person name="Kuo R.C."/>
            <person name="Labutti K."/>
            <person name="Haridas S."/>
            <person name="Kuo A."/>
            <person name="Salamov A."/>
            <person name="Ahrendt S.R."/>
            <person name="Lipzen A."/>
            <person name="Sullivan W."/>
            <person name="Andreopoulos W.B."/>
            <person name="Clum A."/>
            <person name="Lindquist E."/>
            <person name="Daum C."/>
            <person name="Ramamoorthy G.K."/>
            <person name="Gryganskyi A."/>
            <person name="Culley D."/>
            <person name="Magnuson J.K."/>
            <person name="James T.Y."/>
            <person name="O'Malley M.A."/>
            <person name="Stajich J.E."/>
            <person name="Spatafora J.W."/>
            <person name="Visel A."/>
            <person name="Grigoriev I.V."/>
        </authorList>
    </citation>
    <scope>NUCLEOTIDE SEQUENCE [LARGE SCALE GENOMIC DNA]</scope>
    <source>
        <strain evidence="2 3">CBS 115471</strain>
    </source>
</reference>
<dbReference type="Proteomes" id="UP000193144">
    <property type="component" value="Unassembled WGS sequence"/>
</dbReference>
<name>A0A1Y1YVL2_9PLEO</name>
<evidence type="ECO:0000313" key="3">
    <source>
        <dbReference type="Proteomes" id="UP000193144"/>
    </source>
</evidence>
<evidence type="ECO:0000313" key="2">
    <source>
        <dbReference type="EMBL" id="ORY01989.1"/>
    </source>
</evidence>
<evidence type="ECO:0000256" key="1">
    <source>
        <dbReference type="SAM" id="MobiDB-lite"/>
    </source>
</evidence>
<proteinExistence type="predicted"/>
<accession>A0A1Y1YVL2</accession>
<dbReference type="EMBL" id="MCFA01000163">
    <property type="protein sequence ID" value="ORY01989.1"/>
    <property type="molecule type" value="Genomic_DNA"/>
</dbReference>
<gene>
    <name evidence="2" type="ORF">BCR34DRAFT_89674</name>
</gene>
<keyword evidence="3" id="KW-1185">Reference proteome</keyword>
<protein>
    <submittedName>
        <fullName evidence="2">Uncharacterized protein</fullName>
    </submittedName>
</protein>
<comment type="caution">
    <text evidence="2">The sequence shown here is derived from an EMBL/GenBank/DDBJ whole genome shotgun (WGS) entry which is preliminary data.</text>
</comment>